<evidence type="ECO:0000256" key="2">
    <source>
        <dbReference type="ARBA" id="ARBA00022516"/>
    </source>
</evidence>
<dbReference type="GO" id="GO:0008444">
    <property type="term" value="F:CDP-diacylglycerol-glycerol-3-phosphate 3-phosphatidyltransferase activity"/>
    <property type="evidence" value="ECO:0007669"/>
    <property type="project" value="InterPro"/>
</dbReference>
<dbReference type="Pfam" id="PF13091">
    <property type="entry name" value="PLDc_2"/>
    <property type="match status" value="2"/>
</dbReference>
<evidence type="ECO:0000256" key="7">
    <source>
        <dbReference type="ARBA" id="ARBA00023264"/>
    </source>
</evidence>
<dbReference type="GO" id="GO:0005829">
    <property type="term" value="C:cytosol"/>
    <property type="evidence" value="ECO:0007669"/>
    <property type="project" value="TreeGrafter"/>
</dbReference>
<dbReference type="PROSITE" id="PS50035">
    <property type="entry name" value="PLD"/>
    <property type="match status" value="1"/>
</dbReference>
<name>A0A2H9U158_9GAMM</name>
<evidence type="ECO:0000313" key="9">
    <source>
        <dbReference type="EMBL" id="PJG57782.1"/>
    </source>
</evidence>
<dbReference type="EMBL" id="PGGC01000170">
    <property type="protein sequence ID" value="PJG57782.1"/>
    <property type="molecule type" value="Genomic_DNA"/>
</dbReference>
<dbReference type="NCBIfam" id="NF006946">
    <property type="entry name" value="PRK09428.1"/>
    <property type="match status" value="1"/>
</dbReference>
<accession>A0A2H9U158</accession>
<reference evidence="9 10" key="1">
    <citation type="submission" date="2017-11" db="EMBL/GenBank/DDBJ databases">
        <title>Draft genome sequence of environmental isolate Aeromonas cavernicola sp. nov. MDC 2508.</title>
        <authorList>
            <person name="Colston S.M."/>
            <person name="Navarro A."/>
            <person name="Martinez-Murcia A.J."/>
            <person name="Graf J."/>
        </authorList>
    </citation>
    <scope>NUCLEOTIDE SEQUENCE [LARGE SCALE GENOMIC DNA]</scope>
    <source>
        <strain evidence="9 10">MDC 2508</strain>
    </source>
</reference>
<keyword evidence="3 9" id="KW-0808">Transferase</keyword>
<dbReference type="Proteomes" id="UP000235861">
    <property type="component" value="Unassembled WGS sequence"/>
</dbReference>
<dbReference type="PANTHER" id="PTHR12586:SF1">
    <property type="entry name" value="CDP-DIACYLGLYCEROL--GLYCEROL-3-PHOSPHATE 3-PHOSPHATIDYLTRANSFERASE, MITOCHONDRIAL"/>
    <property type="match status" value="1"/>
</dbReference>
<dbReference type="CDD" id="cd09136">
    <property type="entry name" value="PLDc_PSS_G_neg_2"/>
    <property type="match status" value="1"/>
</dbReference>
<dbReference type="OrthoDB" id="8543662at2"/>
<organism evidence="9 10">
    <name type="scientific">Aeromonas cavernicola</name>
    <dbReference type="NCBI Taxonomy" id="1006623"/>
    <lineage>
        <taxon>Bacteria</taxon>
        <taxon>Pseudomonadati</taxon>
        <taxon>Pseudomonadota</taxon>
        <taxon>Gammaproteobacteria</taxon>
        <taxon>Aeromonadales</taxon>
        <taxon>Aeromonadaceae</taxon>
        <taxon>Aeromonas</taxon>
    </lineage>
</organism>
<evidence type="ECO:0000256" key="4">
    <source>
        <dbReference type="ARBA" id="ARBA00022737"/>
    </source>
</evidence>
<dbReference type="InterPro" id="IPR025202">
    <property type="entry name" value="PLD-like_dom"/>
</dbReference>
<dbReference type="GO" id="GO:0003882">
    <property type="term" value="F:CDP-diacylglycerol-serine O-phosphatidyltransferase activity"/>
    <property type="evidence" value="ECO:0007669"/>
    <property type="project" value="UniProtKB-EC"/>
</dbReference>
<evidence type="ECO:0000256" key="3">
    <source>
        <dbReference type="ARBA" id="ARBA00022679"/>
    </source>
</evidence>
<keyword evidence="6" id="KW-0594">Phospholipid biosynthesis</keyword>
<gene>
    <name evidence="9" type="primary">pssA</name>
    <name evidence="9" type="ORF">CUC53_16125</name>
</gene>
<dbReference type="PIRSF" id="PIRSF000850">
    <property type="entry name" value="Phospholipase_D_PSS"/>
    <property type="match status" value="1"/>
</dbReference>
<dbReference type="SMART" id="SM00155">
    <property type="entry name" value="PLDc"/>
    <property type="match status" value="2"/>
</dbReference>
<feature type="domain" description="PLD phosphodiesterase" evidence="8">
    <location>
        <begin position="356"/>
        <end position="383"/>
    </location>
</feature>
<dbReference type="InterPro" id="IPR001736">
    <property type="entry name" value="PLipase_D/transphosphatidylase"/>
</dbReference>
<dbReference type="GO" id="GO:0032049">
    <property type="term" value="P:cardiolipin biosynthetic process"/>
    <property type="evidence" value="ECO:0007669"/>
    <property type="project" value="InterPro"/>
</dbReference>
<keyword evidence="7" id="KW-1208">Phospholipid metabolism</keyword>
<protein>
    <submittedName>
        <fullName evidence="9">Phosphatidylserine synthase</fullName>
        <ecNumber evidence="9">2.7.8.8</ecNumber>
    </submittedName>
</protein>
<evidence type="ECO:0000259" key="8">
    <source>
        <dbReference type="PROSITE" id="PS50035"/>
    </source>
</evidence>
<dbReference type="EC" id="2.7.8.8" evidence="9"/>
<dbReference type="InterPro" id="IPR016270">
    <property type="entry name" value="PGS1"/>
</dbReference>
<keyword evidence="10" id="KW-1185">Reference proteome</keyword>
<evidence type="ECO:0000256" key="5">
    <source>
        <dbReference type="ARBA" id="ARBA00023098"/>
    </source>
</evidence>
<evidence type="ECO:0000256" key="1">
    <source>
        <dbReference type="ARBA" id="ARBA00010682"/>
    </source>
</evidence>
<dbReference type="PANTHER" id="PTHR12586">
    <property type="entry name" value="CDP-DIACYLGLYCEROL--SERINE O-PHOSPHATIDYLTRANSFERASE"/>
    <property type="match status" value="1"/>
</dbReference>
<dbReference type="AlphaFoldDB" id="A0A2H9U158"/>
<comment type="similarity">
    <text evidence="1">Belongs to the CDP-alcohol phosphatidyltransferase class-II family.</text>
</comment>
<dbReference type="SUPFAM" id="SSF56024">
    <property type="entry name" value="Phospholipase D/nuclease"/>
    <property type="match status" value="2"/>
</dbReference>
<keyword evidence="4" id="KW-0677">Repeat</keyword>
<evidence type="ECO:0000313" key="10">
    <source>
        <dbReference type="Proteomes" id="UP000235861"/>
    </source>
</evidence>
<dbReference type="Gene3D" id="3.30.870.10">
    <property type="entry name" value="Endonuclease Chain A"/>
    <property type="match status" value="2"/>
</dbReference>
<proteinExistence type="inferred from homology"/>
<sequence length="455" mass="52400">MISGFSMHSSAHYRQLLAHLPQIAVAADQFEVLYSAQDFKQRILALIASAAQRIYLVALYLQDDEAGREILSALYAAKQRNPALDIKLFVDFHRAQRGLIGKGKQGGNHLMYQEMAASHQHKIEIYGVPVKGRELLGVLHLKGFIFDDVVLYSGASLNDIYLHQQDRYRFDRYHQVTSPALARSMVNYVDDQFVRSEAVQRLDRCDIPSAKQLKGPIRRFKRQLRQGQYRFSNMSVDSTDVSITPVAGMGKRNNQLNQMIRNLVRATERDIFICTPYFNLPKELSKDIEVLLKRGCNVTIVVGDKTANDFFIPPEEKFSTIGGLPYLYETNLRKFAERNQRYIDAGRLNLMLWCCERNSYHLKGIFVDDVWALLTGNNLNPRAWALDLENGLLVRDPHQHLQAQFQAERDSILTHTQRLAHFDQVEQIADYPEQVRKLLARIHRVKAHLLLKRII</sequence>
<comment type="caution">
    <text evidence="9">The sequence shown here is derived from an EMBL/GenBank/DDBJ whole genome shotgun (WGS) entry which is preliminary data.</text>
</comment>
<keyword evidence="2" id="KW-0444">Lipid biosynthesis</keyword>
<dbReference type="CDD" id="cd09134">
    <property type="entry name" value="PLDc_PSS_G_neg_1"/>
    <property type="match status" value="1"/>
</dbReference>
<evidence type="ECO:0000256" key="6">
    <source>
        <dbReference type="ARBA" id="ARBA00023209"/>
    </source>
</evidence>
<keyword evidence="5" id="KW-0443">Lipid metabolism</keyword>